<evidence type="ECO:0000259" key="4">
    <source>
        <dbReference type="Pfam" id="PF00700"/>
    </source>
</evidence>
<dbReference type="InterPro" id="IPR046358">
    <property type="entry name" value="Flagellin_C"/>
</dbReference>
<name>A0ABZ0PHP5_9PROT</name>
<keyword evidence="5" id="KW-0282">Flagellum</keyword>
<protein>
    <submittedName>
        <fullName evidence="5">Flagellin</fullName>
    </submittedName>
</protein>
<evidence type="ECO:0000256" key="2">
    <source>
        <dbReference type="ARBA" id="ARBA00005709"/>
    </source>
</evidence>
<dbReference type="SUPFAM" id="SSF64518">
    <property type="entry name" value="Phase 1 flagellin"/>
    <property type="match status" value="1"/>
</dbReference>
<feature type="domain" description="Flagellin C-terminal" evidence="4">
    <location>
        <begin position="283"/>
        <end position="351"/>
    </location>
</feature>
<evidence type="ECO:0000313" key="5">
    <source>
        <dbReference type="EMBL" id="WPB85186.1"/>
    </source>
</evidence>
<keyword evidence="3" id="KW-0975">Bacterial flagellum</keyword>
<keyword evidence="5" id="KW-0966">Cell projection</keyword>
<dbReference type="Pfam" id="PF00700">
    <property type="entry name" value="Flagellin_C"/>
    <property type="match status" value="1"/>
</dbReference>
<organism evidence="5 6">
    <name type="scientific">Sediminicoccus rosea</name>
    <dbReference type="NCBI Taxonomy" id="1225128"/>
    <lineage>
        <taxon>Bacteria</taxon>
        <taxon>Pseudomonadati</taxon>
        <taxon>Pseudomonadota</taxon>
        <taxon>Alphaproteobacteria</taxon>
        <taxon>Acetobacterales</taxon>
        <taxon>Roseomonadaceae</taxon>
        <taxon>Sediminicoccus</taxon>
    </lineage>
</organism>
<dbReference type="Proteomes" id="UP001305521">
    <property type="component" value="Chromosome"/>
</dbReference>
<proteinExistence type="inferred from homology"/>
<keyword evidence="5" id="KW-0969">Cilium</keyword>
<dbReference type="PANTHER" id="PTHR42792">
    <property type="entry name" value="FLAGELLIN"/>
    <property type="match status" value="1"/>
</dbReference>
<evidence type="ECO:0000256" key="3">
    <source>
        <dbReference type="ARBA" id="ARBA00023143"/>
    </source>
</evidence>
<gene>
    <name evidence="5" type="ORF">R9Z33_24235</name>
</gene>
<sequence>MSSIELFNRLASETMQLRGRVETLTRQSTSGLKADRLGDLGPEVPRAVSLRGELGRRELYGQVMEQALGRTAVMQDSLDRLTEIARDFRTKAATRITAGDPGSLMTVQSDARAALVEVAHLLNTRHAGEYLFGGSDLTQPPIPDPEGLATGQMAQDIAAEVAALPLQGTAATIAATRAIAQSNAPGVTPFSDRLAADALLPPEAQEARRGVPAADGQMIGYGIIAGRNADAVSRGETTGSWARDLMRNLMSLAALAPEQMSDRPAFDAFMGSLRDGLSSAELALGEEAGALGTVEARMEATQRRHDDLSTALSRQLSDIEEVDVADVLVRLQATRNALEASYRALGSMRELTLANFLR</sequence>
<dbReference type="EMBL" id="CP137852">
    <property type="protein sequence ID" value="WPB85186.1"/>
    <property type="molecule type" value="Genomic_DNA"/>
</dbReference>
<dbReference type="RefSeq" id="WP_318649152.1">
    <property type="nucleotide sequence ID" value="NZ_CP137852.1"/>
</dbReference>
<reference evidence="5 6" key="1">
    <citation type="submission" date="2023-11" db="EMBL/GenBank/DDBJ databases">
        <title>Arctic aerobic anoxygenic photoheterotroph Sediminicoccus rosea KRV36 adapts its photosynthesis to long days of polar summer.</title>
        <authorList>
            <person name="Tomasch J."/>
            <person name="Kopejtka K."/>
            <person name="Bily T."/>
            <person name="Gardiner A.T."/>
            <person name="Gardian Z."/>
            <person name="Shivaramu S."/>
            <person name="Koblizek M."/>
            <person name="Engelhardt F."/>
            <person name="Kaftan D."/>
        </authorList>
    </citation>
    <scope>NUCLEOTIDE SEQUENCE [LARGE SCALE GENOMIC DNA]</scope>
    <source>
        <strain evidence="5 6">R-30</strain>
    </source>
</reference>
<dbReference type="InterPro" id="IPR001492">
    <property type="entry name" value="Flagellin"/>
</dbReference>
<evidence type="ECO:0000313" key="6">
    <source>
        <dbReference type="Proteomes" id="UP001305521"/>
    </source>
</evidence>
<keyword evidence="6" id="KW-1185">Reference proteome</keyword>
<dbReference type="PANTHER" id="PTHR42792:SF1">
    <property type="entry name" value="FLAGELLAR HOOK-ASSOCIATED PROTEIN 3"/>
    <property type="match status" value="1"/>
</dbReference>
<comment type="subcellular location">
    <subcellularLocation>
        <location evidence="1">Bacterial flagellum</location>
    </subcellularLocation>
</comment>
<accession>A0ABZ0PHP5</accession>
<comment type="similarity">
    <text evidence="2">Belongs to the bacterial flagellin family.</text>
</comment>
<evidence type="ECO:0000256" key="1">
    <source>
        <dbReference type="ARBA" id="ARBA00004365"/>
    </source>
</evidence>
<dbReference type="Gene3D" id="1.20.1330.10">
    <property type="entry name" value="f41 fragment of flagellin, N-terminal domain"/>
    <property type="match status" value="1"/>
</dbReference>